<sequence>MTTTDGRAELAEITAAAGWDRRIDDRVDVYVRGQTRVRVIWQGNDKISGGSRFQDDNLETYSRDLDTVKGWLAR</sequence>
<dbReference type="EMBL" id="RCZG01000005">
    <property type="protein sequence ID" value="TPG33629.1"/>
    <property type="molecule type" value="Genomic_DNA"/>
</dbReference>
<protein>
    <submittedName>
        <fullName evidence="1">Uncharacterized protein</fullName>
    </submittedName>
</protein>
<accession>A0A502E9F2</accession>
<evidence type="ECO:0000313" key="2">
    <source>
        <dbReference type="Proteomes" id="UP000320095"/>
    </source>
</evidence>
<organism evidence="1 2">
    <name type="scientific">Mycolicibacterium hodleri</name>
    <dbReference type="NCBI Taxonomy" id="49897"/>
    <lineage>
        <taxon>Bacteria</taxon>
        <taxon>Bacillati</taxon>
        <taxon>Actinomycetota</taxon>
        <taxon>Actinomycetes</taxon>
        <taxon>Mycobacteriales</taxon>
        <taxon>Mycobacteriaceae</taxon>
        <taxon>Mycolicibacterium</taxon>
    </lineage>
</organism>
<reference evidence="1 2" key="1">
    <citation type="journal article" date="2019" name="Environ. Microbiol.">
        <title>Species interactions and distinct microbial communities in high Arctic permafrost affected cryosols are associated with the CH4 and CO2 gas fluxes.</title>
        <authorList>
            <person name="Altshuler I."/>
            <person name="Hamel J."/>
            <person name="Turney S."/>
            <person name="Magnuson E."/>
            <person name="Levesque R."/>
            <person name="Greer C."/>
            <person name="Whyte L.G."/>
        </authorList>
    </citation>
    <scope>NUCLEOTIDE SEQUENCE [LARGE SCALE GENOMIC DNA]</scope>
    <source>
        <strain evidence="1 2">S5.20</strain>
    </source>
</reference>
<comment type="caution">
    <text evidence="1">The sequence shown here is derived from an EMBL/GenBank/DDBJ whole genome shotgun (WGS) entry which is preliminary data.</text>
</comment>
<name>A0A502E9F2_9MYCO</name>
<dbReference type="AlphaFoldDB" id="A0A502E9F2"/>
<keyword evidence="2" id="KW-1185">Reference proteome</keyword>
<dbReference type="OrthoDB" id="4629960at2"/>
<evidence type="ECO:0000313" key="1">
    <source>
        <dbReference type="EMBL" id="TPG33629.1"/>
    </source>
</evidence>
<gene>
    <name evidence="1" type="ORF">EAH80_15275</name>
</gene>
<dbReference type="RefSeq" id="WP_140692329.1">
    <property type="nucleotide sequence ID" value="NZ_RCZG01000005.1"/>
</dbReference>
<proteinExistence type="predicted"/>
<dbReference type="Proteomes" id="UP000320095">
    <property type="component" value="Unassembled WGS sequence"/>
</dbReference>